<dbReference type="Proteomes" id="UP001215503">
    <property type="component" value="Unassembled WGS sequence"/>
</dbReference>
<reference evidence="1 2" key="1">
    <citation type="submission" date="2023-03" db="EMBL/GenBank/DDBJ databases">
        <title>Fodinicurvata sp. CAU 1616 isolated from sea sendiment.</title>
        <authorList>
            <person name="Kim W."/>
        </authorList>
    </citation>
    <scope>NUCLEOTIDE SEQUENCE [LARGE SCALE GENOMIC DNA]</scope>
    <source>
        <strain evidence="1 2">CAU 1616</strain>
    </source>
</reference>
<organism evidence="1 2">
    <name type="scientific">Aquibaculum arenosum</name>
    <dbReference type="NCBI Taxonomy" id="3032591"/>
    <lineage>
        <taxon>Bacteria</taxon>
        <taxon>Pseudomonadati</taxon>
        <taxon>Pseudomonadota</taxon>
        <taxon>Alphaproteobacteria</taxon>
        <taxon>Rhodospirillales</taxon>
        <taxon>Rhodovibrionaceae</taxon>
        <taxon>Aquibaculum</taxon>
    </lineage>
</organism>
<comment type="caution">
    <text evidence="1">The sequence shown here is derived from an EMBL/GenBank/DDBJ whole genome shotgun (WGS) entry which is preliminary data.</text>
</comment>
<dbReference type="Gene3D" id="2.60.40.10">
    <property type="entry name" value="Immunoglobulins"/>
    <property type="match status" value="1"/>
</dbReference>
<name>A0ABT5YMG4_9PROT</name>
<sequence length="227" mass="25325">MDVSVDIDALRRKHKTELVERALRIYRPTDAIEETAPAWVDFLLSTGNVGRMIECLKNGGHLPDSFMHGNQDGNAREPLNYAGTAALDQRLESLRAGMPEKLQITITNHSSSVWQNTESTPINASYHWLDQDGAVVQFDGVRTPLPEPIPPGRTIALSLNVTPPSKAGRYQLLLSLVHEGICWFEARGFEATSYPVEIEWCLPASTARVLDEMKYLRGILQTEEQAN</sequence>
<accession>A0ABT5YMG4</accession>
<keyword evidence="2" id="KW-1185">Reference proteome</keyword>
<gene>
    <name evidence="1" type="ORF">P2G67_09205</name>
</gene>
<evidence type="ECO:0000313" key="1">
    <source>
        <dbReference type="EMBL" id="MDF2096150.1"/>
    </source>
</evidence>
<protein>
    <submittedName>
        <fullName evidence="1">Uncharacterized protein</fullName>
    </submittedName>
</protein>
<evidence type="ECO:0000313" key="2">
    <source>
        <dbReference type="Proteomes" id="UP001215503"/>
    </source>
</evidence>
<dbReference type="RefSeq" id="WP_275822290.1">
    <property type="nucleotide sequence ID" value="NZ_JARHUD010000005.1"/>
</dbReference>
<proteinExistence type="predicted"/>
<dbReference type="InterPro" id="IPR013783">
    <property type="entry name" value="Ig-like_fold"/>
</dbReference>
<dbReference type="EMBL" id="JARHUD010000005">
    <property type="protein sequence ID" value="MDF2096150.1"/>
    <property type="molecule type" value="Genomic_DNA"/>
</dbReference>